<dbReference type="STRING" id="5762.D2W4F5"/>
<evidence type="ECO:0000256" key="4">
    <source>
        <dbReference type="SAM" id="MobiDB-lite"/>
    </source>
</evidence>
<dbReference type="FunFam" id="3.90.640.10:FF:000003">
    <property type="entry name" value="Molecular chaperone DnaK"/>
    <property type="match status" value="1"/>
</dbReference>
<protein>
    <submittedName>
        <fullName evidence="5">Predicted protein</fullName>
    </submittedName>
</protein>
<dbReference type="Proteomes" id="UP000006671">
    <property type="component" value="Unassembled WGS sequence"/>
</dbReference>
<dbReference type="RefSeq" id="XP_002668788.1">
    <property type="nucleotide sequence ID" value="XM_002668742.1"/>
</dbReference>
<dbReference type="SUPFAM" id="SSF53067">
    <property type="entry name" value="Actin-like ATPase domain"/>
    <property type="match status" value="1"/>
</dbReference>
<dbReference type="KEGG" id="ngr:NAEGRDRAFT_76286"/>
<feature type="compositionally biased region" description="Low complexity" evidence="4">
    <location>
        <begin position="191"/>
        <end position="205"/>
    </location>
</feature>
<proteinExistence type="inferred from homology"/>
<evidence type="ECO:0000256" key="3">
    <source>
        <dbReference type="RuleBase" id="RU003322"/>
    </source>
</evidence>
<reference evidence="5 6" key="1">
    <citation type="journal article" date="2010" name="Cell">
        <title>The genome of Naegleria gruberi illuminates early eukaryotic versatility.</title>
        <authorList>
            <person name="Fritz-Laylin L.K."/>
            <person name="Prochnik S.E."/>
            <person name="Ginger M.L."/>
            <person name="Dacks J.B."/>
            <person name="Carpenter M.L."/>
            <person name="Field M.C."/>
            <person name="Kuo A."/>
            <person name="Paredez A."/>
            <person name="Chapman J."/>
            <person name="Pham J."/>
            <person name="Shu S."/>
            <person name="Neupane R."/>
            <person name="Cipriano M."/>
            <person name="Mancuso J."/>
            <person name="Tu H."/>
            <person name="Salamov A."/>
            <person name="Lindquist E."/>
            <person name="Shapiro H."/>
            <person name="Lucas S."/>
            <person name="Grigoriev I.V."/>
            <person name="Cande W.Z."/>
            <person name="Fulton C."/>
            <person name="Rokhsar D.S."/>
            <person name="Dawson S.C."/>
        </authorList>
    </citation>
    <scope>NUCLEOTIDE SEQUENCE [LARGE SCALE GENOMIC DNA]</scope>
    <source>
        <strain evidence="5 6">NEG-M</strain>
    </source>
</reference>
<dbReference type="GO" id="GO:0005524">
    <property type="term" value="F:ATP binding"/>
    <property type="evidence" value="ECO:0007669"/>
    <property type="project" value="UniProtKB-KW"/>
</dbReference>
<dbReference type="GO" id="GO:0140662">
    <property type="term" value="F:ATP-dependent protein folding chaperone"/>
    <property type="evidence" value="ECO:0007669"/>
    <property type="project" value="InterPro"/>
</dbReference>
<dbReference type="InterPro" id="IPR043129">
    <property type="entry name" value="ATPase_NBD"/>
</dbReference>
<dbReference type="Gene3D" id="3.30.420.40">
    <property type="match status" value="2"/>
</dbReference>
<comment type="similarity">
    <text evidence="3">Belongs to the heat shock protein 70 family.</text>
</comment>
<dbReference type="EMBL" id="GG738952">
    <property type="protein sequence ID" value="EFC36044.1"/>
    <property type="molecule type" value="Genomic_DNA"/>
</dbReference>
<dbReference type="InterPro" id="IPR013126">
    <property type="entry name" value="Hsp_70_fam"/>
</dbReference>
<evidence type="ECO:0000256" key="2">
    <source>
        <dbReference type="ARBA" id="ARBA00022840"/>
    </source>
</evidence>
<dbReference type="PANTHER" id="PTHR19375">
    <property type="entry name" value="HEAT SHOCK PROTEIN 70KDA"/>
    <property type="match status" value="1"/>
</dbReference>
<organism evidence="6">
    <name type="scientific">Naegleria gruberi</name>
    <name type="common">Amoeba</name>
    <dbReference type="NCBI Taxonomy" id="5762"/>
    <lineage>
        <taxon>Eukaryota</taxon>
        <taxon>Discoba</taxon>
        <taxon>Heterolobosea</taxon>
        <taxon>Tetramitia</taxon>
        <taxon>Eutetramitia</taxon>
        <taxon>Vahlkampfiidae</taxon>
        <taxon>Naegleria</taxon>
    </lineage>
</organism>
<evidence type="ECO:0000313" key="5">
    <source>
        <dbReference type="EMBL" id="EFC36044.1"/>
    </source>
</evidence>
<dbReference type="Pfam" id="PF00012">
    <property type="entry name" value="HSP70"/>
    <property type="match status" value="1"/>
</dbReference>
<dbReference type="Gene3D" id="3.90.640.10">
    <property type="entry name" value="Actin, Chain A, domain 4"/>
    <property type="match status" value="1"/>
</dbReference>
<accession>D2W4F5</accession>
<dbReference type="GeneID" id="8856348"/>
<name>D2W4F5_NAEGR</name>
<feature type="region of interest" description="Disordered" evidence="4">
    <location>
        <begin position="182"/>
        <end position="238"/>
    </location>
</feature>
<feature type="compositionally biased region" description="Polar residues" evidence="4">
    <location>
        <begin position="225"/>
        <end position="238"/>
    </location>
</feature>
<dbReference type="OrthoDB" id="29851at2759"/>
<keyword evidence="6" id="KW-1185">Reference proteome</keyword>
<evidence type="ECO:0000313" key="6">
    <source>
        <dbReference type="Proteomes" id="UP000006671"/>
    </source>
</evidence>
<dbReference type="InParanoid" id="D2W4F5"/>
<dbReference type="eggNOG" id="KOG0101">
    <property type="taxonomic scope" value="Eukaryota"/>
</dbReference>
<dbReference type="AlphaFoldDB" id="D2W4F5"/>
<keyword evidence="2 3" id="KW-0067">ATP-binding</keyword>
<keyword evidence="1 3" id="KW-0547">Nucleotide-binding</keyword>
<dbReference type="VEuPathDB" id="AmoebaDB:NAEGRDRAFT_76286"/>
<gene>
    <name evidence="5" type="ORF">NAEGRDRAFT_76286</name>
</gene>
<evidence type="ECO:0000256" key="1">
    <source>
        <dbReference type="ARBA" id="ARBA00022741"/>
    </source>
</evidence>
<sequence length="620" mass="70887">MKKAGEYAGLKIARFIHDTSASCFQYLWKEHGERRVFLFDLGRSGCSASIMIVESDIFETRTSEGFSNVGGSLLDESLVNYCCEQFYKSFKKHLQENPISMRRLNLACEEAKKRLSNELETKISLESLMDGNEFEITITNTAPPQPKRTRKKKADIKKSMVNANASTTFKAALNVVVQHASASSNVAHKQTSASTTTTGKATSKNSNRRKRAKKQAPPQQPESTPPSVSNNNNDGTSMNALLLDENRKRDIIHFVTSTLDVPRKMDTKKLLKMVHKRFKLNYSQLSPQMLVYQILHPTLFFYQTLEKETLEGGSVKKVFTLHYDPDRIYKLPNLKKRKYRHVWRFNNVKSGKRPLGDGMKFQKPLEAYELPDKIKNQTLYAPSNLIRQTLRQLHTTCTEKLDYDVEHHERADVREEAKVLKEACEAFLLSKYDYLIAYEYHLPSHYKGDVILAKLRNDGKIDILALEAKHINYSPDVVWRNQKRKLQKLREQVTRCGNNASHYLTEILEWDTDSIGTIKPFGVYNGQNGELRDHTKDLIEPEHFEQTTRLDSEVPVTSTTTNQGNGSFWGALAVVGAVSLGAMYVATNNNNPPNQQQQQIQQQGRRNNENEESQQECLIM</sequence>